<dbReference type="Proteomes" id="UP001183420">
    <property type="component" value="Unassembled WGS sequence"/>
</dbReference>
<evidence type="ECO:0000313" key="2">
    <source>
        <dbReference type="Proteomes" id="UP001183420"/>
    </source>
</evidence>
<keyword evidence="1" id="KW-0808">Transferase</keyword>
<evidence type="ECO:0000313" key="1">
    <source>
        <dbReference type="EMBL" id="MDT0323370.1"/>
    </source>
</evidence>
<dbReference type="InterPro" id="IPR017438">
    <property type="entry name" value="ATP-NAD_kinase_N"/>
</dbReference>
<keyword evidence="2" id="KW-1185">Reference proteome</keyword>
<reference evidence="2" key="1">
    <citation type="submission" date="2023-07" db="EMBL/GenBank/DDBJ databases">
        <title>30 novel species of actinomycetes from the DSMZ collection.</title>
        <authorList>
            <person name="Nouioui I."/>
        </authorList>
    </citation>
    <scope>NUCLEOTIDE SEQUENCE [LARGE SCALE GENOMIC DNA]</scope>
    <source>
        <strain evidence="2">DSM 44918</strain>
    </source>
</reference>
<comment type="caution">
    <text evidence="1">The sequence shown here is derived from an EMBL/GenBank/DDBJ whole genome shotgun (WGS) entry which is preliminary data.</text>
</comment>
<organism evidence="1 2">
    <name type="scientific">Streptomyces millisiae</name>
    <dbReference type="NCBI Taxonomy" id="3075542"/>
    <lineage>
        <taxon>Bacteria</taxon>
        <taxon>Bacillati</taxon>
        <taxon>Actinomycetota</taxon>
        <taxon>Actinomycetes</taxon>
        <taxon>Kitasatosporales</taxon>
        <taxon>Streptomycetaceae</taxon>
        <taxon>Streptomyces</taxon>
    </lineage>
</organism>
<accession>A0ABU2M0I6</accession>
<sequence length="255" mass="26326">MLIVIDPTARQTDGESVRIARDVLCAGASGAKVCVLDRTQGMTHALRGRGDRRVVIVGDDRALLRAVGVLHSRGELAASPLGIVPVGPGPSVAVARALGVPTDAVAASRAVLTGADRRLDVLTDDAGGVVLGALGIPAPRPRGSAAALWWRAKHPVRQRLRVEADGRLLADVDRPVSGVSVRAANGLAEVVVRHCPDGSDTSARATSVTVSGPAGAAFSYRANAVDLGPTRVRTWTVRPGALRLTVPRPRSATLG</sequence>
<dbReference type="SUPFAM" id="SSF111331">
    <property type="entry name" value="NAD kinase/diacylglycerol kinase-like"/>
    <property type="match status" value="1"/>
</dbReference>
<proteinExistence type="predicted"/>
<protein>
    <submittedName>
        <fullName evidence="1">Diacylglycerol kinase</fullName>
    </submittedName>
</protein>
<dbReference type="RefSeq" id="WP_311604544.1">
    <property type="nucleotide sequence ID" value="NZ_JAVREM010000103.1"/>
</dbReference>
<dbReference type="EMBL" id="JAVREM010000103">
    <property type="protein sequence ID" value="MDT0323370.1"/>
    <property type="molecule type" value="Genomic_DNA"/>
</dbReference>
<gene>
    <name evidence="1" type="ORF">RNC47_34215</name>
</gene>
<name>A0ABU2M0I6_9ACTN</name>
<keyword evidence="1" id="KW-0418">Kinase</keyword>
<dbReference type="Gene3D" id="3.40.50.10330">
    <property type="entry name" value="Probable inorganic polyphosphate/atp-NAD kinase, domain 1"/>
    <property type="match status" value="1"/>
</dbReference>
<dbReference type="InterPro" id="IPR016064">
    <property type="entry name" value="NAD/diacylglycerol_kinase_sf"/>
</dbReference>
<dbReference type="GO" id="GO:0016301">
    <property type="term" value="F:kinase activity"/>
    <property type="evidence" value="ECO:0007669"/>
    <property type="project" value="UniProtKB-KW"/>
</dbReference>